<protein>
    <submittedName>
        <fullName evidence="1 2">Uncharacterized protein</fullName>
    </submittedName>
</protein>
<gene>
    <name evidence="1" type="ordered locus">MTR_3g077600</name>
</gene>
<keyword evidence="3" id="KW-1185">Reference proteome</keyword>
<reference evidence="2" key="3">
    <citation type="submission" date="2015-04" db="UniProtKB">
        <authorList>
            <consortium name="EnsemblPlants"/>
        </authorList>
    </citation>
    <scope>IDENTIFICATION</scope>
    <source>
        <strain evidence="2">cv. Jemalong A17</strain>
    </source>
</reference>
<accession>G7J5E1</accession>
<dbReference type="HOGENOM" id="CLU_2577451_0_0_1"/>
<evidence type="ECO:0000313" key="1">
    <source>
        <dbReference type="EMBL" id="AES71497.1"/>
    </source>
</evidence>
<reference evidence="1 3" key="1">
    <citation type="journal article" date="2011" name="Nature">
        <title>The Medicago genome provides insight into the evolution of rhizobial symbioses.</title>
        <authorList>
            <person name="Young N.D."/>
            <person name="Debelle F."/>
            <person name="Oldroyd G.E."/>
            <person name="Geurts R."/>
            <person name="Cannon S.B."/>
            <person name="Udvardi M.K."/>
            <person name="Benedito V.A."/>
            <person name="Mayer K.F."/>
            <person name="Gouzy J."/>
            <person name="Schoof H."/>
            <person name="Van de Peer Y."/>
            <person name="Proost S."/>
            <person name="Cook D.R."/>
            <person name="Meyers B.C."/>
            <person name="Spannagl M."/>
            <person name="Cheung F."/>
            <person name="De Mita S."/>
            <person name="Krishnakumar V."/>
            <person name="Gundlach H."/>
            <person name="Zhou S."/>
            <person name="Mudge J."/>
            <person name="Bharti A.K."/>
            <person name="Murray J.D."/>
            <person name="Naoumkina M.A."/>
            <person name="Rosen B."/>
            <person name="Silverstein K.A."/>
            <person name="Tang H."/>
            <person name="Rombauts S."/>
            <person name="Zhao P.X."/>
            <person name="Zhou P."/>
            <person name="Barbe V."/>
            <person name="Bardou P."/>
            <person name="Bechner M."/>
            <person name="Bellec A."/>
            <person name="Berger A."/>
            <person name="Berges H."/>
            <person name="Bidwell S."/>
            <person name="Bisseling T."/>
            <person name="Choisne N."/>
            <person name="Couloux A."/>
            <person name="Denny R."/>
            <person name="Deshpande S."/>
            <person name="Dai X."/>
            <person name="Doyle J.J."/>
            <person name="Dudez A.M."/>
            <person name="Farmer A.D."/>
            <person name="Fouteau S."/>
            <person name="Franken C."/>
            <person name="Gibelin C."/>
            <person name="Gish J."/>
            <person name="Goldstein S."/>
            <person name="Gonzalez A.J."/>
            <person name="Green P.J."/>
            <person name="Hallab A."/>
            <person name="Hartog M."/>
            <person name="Hua A."/>
            <person name="Humphray S.J."/>
            <person name="Jeong D.H."/>
            <person name="Jing Y."/>
            <person name="Jocker A."/>
            <person name="Kenton S.M."/>
            <person name="Kim D.J."/>
            <person name="Klee K."/>
            <person name="Lai H."/>
            <person name="Lang C."/>
            <person name="Lin S."/>
            <person name="Macmil S.L."/>
            <person name="Magdelenat G."/>
            <person name="Matthews L."/>
            <person name="McCorrison J."/>
            <person name="Monaghan E.L."/>
            <person name="Mun J.H."/>
            <person name="Najar F.Z."/>
            <person name="Nicholson C."/>
            <person name="Noirot C."/>
            <person name="O'Bleness M."/>
            <person name="Paule C.R."/>
            <person name="Poulain J."/>
            <person name="Prion F."/>
            <person name="Qin B."/>
            <person name="Qu C."/>
            <person name="Retzel E.F."/>
            <person name="Riddle C."/>
            <person name="Sallet E."/>
            <person name="Samain S."/>
            <person name="Samson N."/>
            <person name="Sanders I."/>
            <person name="Saurat O."/>
            <person name="Scarpelli C."/>
            <person name="Schiex T."/>
            <person name="Segurens B."/>
            <person name="Severin A.J."/>
            <person name="Sherrier D.J."/>
            <person name="Shi R."/>
            <person name="Sims S."/>
            <person name="Singer S.R."/>
            <person name="Sinharoy S."/>
            <person name="Sterck L."/>
            <person name="Viollet A."/>
            <person name="Wang B.B."/>
            <person name="Wang K."/>
            <person name="Wang M."/>
            <person name="Wang X."/>
            <person name="Warfsmann J."/>
            <person name="Weissenbach J."/>
            <person name="White D.D."/>
            <person name="White J.D."/>
            <person name="Wiley G.B."/>
            <person name="Wincker P."/>
            <person name="Xing Y."/>
            <person name="Yang L."/>
            <person name="Yao Z."/>
            <person name="Ying F."/>
            <person name="Zhai J."/>
            <person name="Zhou L."/>
            <person name="Zuber A."/>
            <person name="Denarie J."/>
            <person name="Dixon R.A."/>
            <person name="May G.D."/>
            <person name="Schwartz D.C."/>
            <person name="Rogers J."/>
            <person name="Quetier F."/>
            <person name="Town C.D."/>
            <person name="Roe B.A."/>
        </authorList>
    </citation>
    <scope>NUCLEOTIDE SEQUENCE [LARGE SCALE GENOMIC DNA]</scope>
    <source>
        <strain evidence="1">A17</strain>
        <strain evidence="2 3">cv. Jemalong A17</strain>
    </source>
</reference>
<dbReference type="EMBL" id="CM001219">
    <property type="protein sequence ID" value="AES71497.1"/>
    <property type="molecule type" value="Genomic_DNA"/>
</dbReference>
<evidence type="ECO:0000313" key="2">
    <source>
        <dbReference type="EnsemblPlants" id="AES71497"/>
    </source>
</evidence>
<dbReference type="STRING" id="3880.G7J5E1"/>
<dbReference type="PaxDb" id="3880-AES71497"/>
<reference evidence="1 3" key="2">
    <citation type="journal article" date="2014" name="BMC Genomics">
        <title>An improved genome release (version Mt4.0) for the model legume Medicago truncatula.</title>
        <authorList>
            <person name="Tang H."/>
            <person name="Krishnakumar V."/>
            <person name="Bidwell S."/>
            <person name="Rosen B."/>
            <person name="Chan A."/>
            <person name="Zhou S."/>
            <person name="Gentzbittel L."/>
            <person name="Childs K.L."/>
            <person name="Yandell M."/>
            <person name="Gundlach H."/>
            <person name="Mayer K.F."/>
            <person name="Schwartz D.C."/>
            <person name="Town C.D."/>
        </authorList>
    </citation>
    <scope>GENOME REANNOTATION</scope>
    <source>
        <strain evidence="2 3">cv. Jemalong A17</strain>
    </source>
</reference>
<organism evidence="1 3">
    <name type="scientific">Medicago truncatula</name>
    <name type="common">Barrel medic</name>
    <name type="synonym">Medicago tribuloides</name>
    <dbReference type="NCBI Taxonomy" id="3880"/>
    <lineage>
        <taxon>Eukaryota</taxon>
        <taxon>Viridiplantae</taxon>
        <taxon>Streptophyta</taxon>
        <taxon>Embryophyta</taxon>
        <taxon>Tracheophyta</taxon>
        <taxon>Spermatophyta</taxon>
        <taxon>Magnoliopsida</taxon>
        <taxon>eudicotyledons</taxon>
        <taxon>Gunneridae</taxon>
        <taxon>Pentapetalae</taxon>
        <taxon>rosids</taxon>
        <taxon>fabids</taxon>
        <taxon>Fabales</taxon>
        <taxon>Fabaceae</taxon>
        <taxon>Papilionoideae</taxon>
        <taxon>50 kb inversion clade</taxon>
        <taxon>NPAAA clade</taxon>
        <taxon>Hologalegina</taxon>
        <taxon>IRL clade</taxon>
        <taxon>Trifolieae</taxon>
        <taxon>Medicago</taxon>
    </lineage>
</organism>
<name>G7J5E1_MEDTR</name>
<dbReference type="Proteomes" id="UP000002051">
    <property type="component" value="Chromosome 3"/>
</dbReference>
<evidence type="ECO:0000313" key="3">
    <source>
        <dbReference type="Proteomes" id="UP000002051"/>
    </source>
</evidence>
<dbReference type="EnsemblPlants" id="AES71497">
    <property type="protein sequence ID" value="AES71497"/>
    <property type="gene ID" value="MTR_3g077600"/>
</dbReference>
<sequence>MAPACEDEASALATCVRNCLHRGKIDRKTGGNFDCKTGGLIRVVPWNSLQPSVASAFLAILYSNYMLTSHIETLYCSGKKY</sequence>
<dbReference type="AlphaFoldDB" id="G7J5E1"/>
<proteinExistence type="predicted"/>